<dbReference type="AlphaFoldDB" id="E6J3B0"/>
<gene>
    <name evidence="2" type="ORF">HMPREF0813_01703</name>
</gene>
<keyword evidence="1" id="KW-0812">Transmembrane</keyword>
<feature type="transmembrane region" description="Helical" evidence="1">
    <location>
        <begin position="6"/>
        <end position="26"/>
    </location>
</feature>
<reference evidence="2 3" key="1">
    <citation type="submission" date="2010-11" db="EMBL/GenBank/DDBJ databases">
        <authorList>
            <person name="Weinstock G."/>
            <person name="Sodergren E."/>
            <person name="Clifton S."/>
            <person name="Fulton L."/>
            <person name="Fulton B."/>
            <person name="Courtney L."/>
            <person name="Fronick C."/>
            <person name="Harrison M."/>
            <person name="Strong C."/>
            <person name="Farmer C."/>
            <person name="Delahaunty K."/>
            <person name="Markovic C."/>
            <person name="Hall O."/>
            <person name="Minx P."/>
            <person name="Tomlinson C."/>
            <person name="Mitreva M."/>
            <person name="Hou S."/>
            <person name="Chen J."/>
            <person name="Wollam A."/>
            <person name="Pepin K.H."/>
            <person name="Johnson M."/>
            <person name="Bhonagiri V."/>
            <person name="Zhang X."/>
            <person name="Suruliraj S."/>
            <person name="Warren W."/>
            <person name="Chinwalla A."/>
            <person name="Mardis E.R."/>
            <person name="Wilson R.K."/>
        </authorList>
    </citation>
    <scope>NUCLEOTIDE SEQUENCE [LARGE SCALE GENOMIC DNA]</scope>
    <source>
        <strain evidence="2 3">F0211</strain>
    </source>
</reference>
<comment type="caution">
    <text evidence="2">The sequence shown here is derived from an EMBL/GenBank/DDBJ whole genome shotgun (WGS) entry which is preliminary data.</text>
</comment>
<sequence length="45" mass="5297">MVKYLRVFYFFIGWETLKIVHVIAVLRKNIISMSSKKCLIVGGFF</sequence>
<dbReference type="EMBL" id="AECT01000045">
    <property type="protein sequence ID" value="EFU21627.1"/>
    <property type="molecule type" value="Genomic_DNA"/>
</dbReference>
<protein>
    <submittedName>
        <fullName evidence="2">Uncharacterized protein</fullName>
    </submittedName>
</protein>
<name>E6J3B0_STRAP</name>
<accession>E6J3B0</accession>
<organism evidence="2 3">
    <name type="scientific">Streptococcus anginosus F0211</name>
    <dbReference type="NCBI Taxonomy" id="706437"/>
    <lineage>
        <taxon>Bacteria</taxon>
        <taxon>Bacillati</taxon>
        <taxon>Bacillota</taxon>
        <taxon>Bacilli</taxon>
        <taxon>Lactobacillales</taxon>
        <taxon>Streptococcaceae</taxon>
        <taxon>Streptococcus</taxon>
        <taxon>Streptococcus anginosus group</taxon>
    </lineage>
</organism>
<keyword evidence="1" id="KW-0472">Membrane</keyword>
<evidence type="ECO:0000313" key="2">
    <source>
        <dbReference type="EMBL" id="EFU21627.1"/>
    </source>
</evidence>
<evidence type="ECO:0000256" key="1">
    <source>
        <dbReference type="SAM" id="Phobius"/>
    </source>
</evidence>
<proteinExistence type="predicted"/>
<keyword evidence="1" id="KW-1133">Transmembrane helix</keyword>
<evidence type="ECO:0000313" key="3">
    <source>
        <dbReference type="Proteomes" id="UP000002973"/>
    </source>
</evidence>
<dbReference type="Proteomes" id="UP000002973">
    <property type="component" value="Unassembled WGS sequence"/>
</dbReference>